<dbReference type="Proteomes" id="UP000184513">
    <property type="component" value="Unassembled WGS sequence"/>
</dbReference>
<evidence type="ECO:0000313" key="2">
    <source>
        <dbReference type="Proteomes" id="UP000184513"/>
    </source>
</evidence>
<evidence type="ECO:0000313" key="1">
    <source>
        <dbReference type="EMBL" id="SHM85500.1"/>
    </source>
</evidence>
<protein>
    <submittedName>
        <fullName evidence="1">Uncharacterized protein</fullName>
    </submittedName>
</protein>
<organism evidence="1 2">
    <name type="scientific">Cyclobacterium lianum</name>
    <dbReference type="NCBI Taxonomy" id="388280"/>
    <lineage>
        <taxon>Bacteria</taxon>
        <taxon>Pseudomonadati</taxon>
        <taxon>Bacteroidota</taxon>
        <taxon>Cytophagia</taxon>
        <taxon>Cytophagales</taxon>
        <taxon>Cyclobacteriaceae</taxon>
        <taxon>Cyclobacterium</taxon>
    </lineage>
</organism>
<dbReference type="AlphaFoldDB" id="A0A1M7M4K8"/>
<sequence>MSKATKRTYIALLLAGLLYNIYLTCGACKTSNQKIPIQTEFSVFGINFNF</sequence>
<proteinExistence type="predicted"/>
<accession>A0A1M7M4K8</accession>
<dbReference type="STRING" id="388280.SAMN04488057_10490"/>
<gene>
    <name evidence="1" type="ORF">SAMN04488057_10490</name>
</gene>
<name>A0A1M7M4K8_9BACT</name>
<reference evidence="1 2" key="1">
    <citation type="submission" date="2016-11" db="EMBL/GenBank/DDBJ databases">
        <authorList>
            <person name="Jaros S."/>
            <person name="Januszkiewicz K."/>
            <person name="Wedrychowicz H."/>
        </authorList>
    </citation>
    <scope>NUCLEOTIDE SEQUENCE [LARGE SCALE GENOMIC DNA]</scope>
    <source>
        <strain evidence="1 2">CGMCC 1.6102</strain>
    </source>
</reference>
<keyword evidence="2" id="KW-1185">Reference proteome</keyword>
<dbReference type="EMBL" id="FRCY01000004">
    <property type="protein sequence ID" value="SHM85500.1"/>
    <property type="molecule type" value="Genomic_DNA"/>
</dbReference>